<reference evidence="1" key="2">
    <citation type="journal article" date="2015" name="Fish Shellfish Immunol.">
        <title>Early steps in the European eel (Anguilla anguilla)-Vibrio vulnificus interaction in the gills: Role of the RtxA13 toxin.</title>
        <authorList>
            <person name="Callol A."/>
            <person name="Pajuelo D."/>
            <person name="Ebbesson L."/>
            <person name="Teles M."/>
            <person name="MacKenzie S."/>
            <person name="Amaro C."/>
        </authorList>
    </citation>
    <scope>NUCLEOTIDE SEQUENCE</scope>
</reference>
<evidence type="ECO:0000313" key="1">
    <source>
        <dbReference type="EMBL" id="JAH87420.1"/>
    </source>
</evidence>
<proteinExistence type="predicted"/>
<reference evidence="1" key="1">
    <citation type="submission" date="2014-11" db="EMBL/GenBank/DDBJ databases">
        <authorList>
            <person name="Amaro Gonzalez C."/>
        </authorList>
    </citation>
    <scope>NUCLEOTIDE SEQUENCE</scope>
</reference>
<accession>A0A0E9WCY2</accession>
<sequence length="32" mass="3607">MPTVGCCSLKTSEIIYSVIPFIRTLHILKLTE</sequence>
<dbReference type="EMBL" id="GBXM01021157">
    <property type="protein sequence ID" value="JAH87420.1"/>
    <property type="molecule type" value="Transcribed_RNA"/>
</dbReference>
<protein>
    <submittedName>
        <fullName evidence="1">Uncharacterized protein</fullName>
    </submittedName>
</protein>
<dbReference type="AlphaFoldDB" id="A0A0E9WCY2"/>
<name>A0A0E9WCY2_ANGAN</name>
<organism evidence="1">
    <name type="scientific">Anguilla anguilla</name>
    <name type="common">European freshwater eel</name>
    <name type="synonym">Muraena anguilla</name>
    <dbReference type="NCBI Taxonomy" id="7936"/>
    <lineage>
        <taxon>Eukaryota</taxon>
        <taxon>Metazoa</taxon>
        <taxon>Chordata</taxon>
        <taxon>Craniata</taxon>
        <taxon>Vertebrata</taxon>
        <taxon>Euteleostomi</taxon>
        <taxon>Actinopterygii</taxon>
        <taxon>Neopterygii</taxon>
        <taxon>Teleostei</taxon>
        <taxon>Anguilliformes</taxon>
        <taxon>Anguillidae</taxon>
        <taxon>Anguilla</taxon>
    </lineage>
</organism>